<dbReference type="InterPro" id="IPR020568">
    <property type="entry name" value="Ribosomal_Su5_D2-typ_SF"/>
</dbReference>
<dbReference type="Gene3D" id="3.30.230.30">
    <property type="entry name" value="Impact, N-terminal domain"/>
    <property type="match status" value="1"/>
</dbReference>
<dbReference type="SUPFAM" id="SSF54980">
    <property type="entry name" value="EF-G C-terminal domain-like"/>
    <property type="match status" value="1"/>
</dbReference>
<dbReference type="EMBL" id="UINC01056193">
    <property type="protein sequence ID" value="SVB75937.1"/>
    <property type="molecule type" value="Genomic_DNA"/>
</dbReference>
<dbReference type="PANTHER" id="PTHR16301">
    <property type="entry name" value="IMPACT-RELATED"/>
    <property type="match status" value="1"/>
</dbReference>
<protein>
    <recommendedName>
        <fullName evidence="5">Impact N-terminal domain-containing protein</fullName>
    </recommendedName>
</protein>
<feature type="domain" description="Impact N-terminal" evidence="2">
    <location>
        <begin position="58"/>
        <end position="164"/>
    </location>
</feature>
<feature type="domain" description="UPF0029" evidence="3">
    <location>
        <begin position="182"/>
        <end position="235"/>
    </location>
</feature>
<dbReference type="InterPro" id="IPR023582">
    <property type="entry name" value="Impact"/>
</dbReference>
<dbReference type="InterPro" id="IPR036956">
    <property type="entry name" value="Impact_N_sf"/>
</dbReference>
<dbReference type="InterPro" id="IPR001498">
    <property type="entry name" value="Impact_N"/>
</dbReference>
<evidence type="ECO:0000259" key="3">
    <source>
        <dbReference type="Pfam" id="PF09186"/>
    </source>
</evidence>
<organism evidence="4">
    <name type="scientific">marine metagenome</name>
    <dbReference type="NCBI Taxonomy" id="408172"/>
    <lineage>
        <taxon>unclassified sequences</taxon>
        <taxon>metagenomes</taxon>
        <taxon>ecological metagenomes</taxon>
    </lineage>
</organism>
<accession>A0A382GMS1</accession>
<gene>
    <name evidence="4" type="ORF">METZ01_LOCUS228791</name>
</gene>
<comment type="similarity">
    <text evidence="1">Belongs to the IMPACT family.</text>
</comment>
<dbReference type="InterPro" id="IPR035647">
    <property type="entry name" value="EFG_III/V"/>
</dbReference>
<dbReference type="PANTHER" id="PTHR16301:SF20">
    <property type="entry name" value="IMPACT FAMILY MEMBER YIGZ"/>
    <property type="match status" value="1"/>
</dbReference>
<evidence type="ECO:0008006" key="5">
    <source>
        <dbReference type="Google" id="ProtNLM"/>
    </source>
</evidence>
<evidence type="ECO:0000313" key="4">
    <source>
        <dbReference type="EMBL" id="SVB75937.1"/>
    </source>
</evidence>
<evidence type="ECO:0000259" key="2">
    <source>
        <dbReference type="Pfam" id="PF01205"/>
    </source>
</evidence>
<dbReference type="GO" id="GO:0005737">
    <property type="term" value="C:cytoplasm"/>
    <property type="evidence" value="ECO:0007669"/>
    <property type="project" value="TreeGrafter"/>
</dbReference>
<dbReference type="AlphaFoldDB" id="A0A382GMS1"/>
<proteinExistence type="inferred from homology"/>
<dbReference type="Gene3D" id="3.30.70.240">
    <property type="match status" value="1"/>
</dbReference>
<dbReference type="SUPFAM" id="SSF54211">
    <property type="entry name" value="Ribosomal protein S5 domain 2-like"/>
    <property type="match status" value="1"/>
</dbReference>
<dbReference type="InterPro" id="IPR015269">
    <property type="entry name" value="UPF0029_Impact_C"/>
</dbReference>
<reference evidence="4" key="1">
    <citation type="submission" date="2018-05" db="EMBL/GenBank/DDBJ databases">
        <authorList>
            <person name="Lanie J.A."/>
            <person name="Ng W.-L."/>
            <person name="Kazmierczak K.M."/>
            <person name="Andrzejewski T.M."/>
            <person name="Davidsen T.M."/>
            <person name="Wayne K.J."/>
            <person name="Tettelin H."/>
            <person name="Glass J.I."/>
            <person name="Rusch D."/>
            <person name="Podicherti R."/>
            <person name="Tsui H.-C.T."/>
            <person name="Winkler M.E."/>
        </authorList>
    </citation>
    <scope>NUCLEOTIDE SEQUENCE</scope>
</reference>
<sequence>MSVKFWTEPEAKVTIESYNLLSVFSEKRSWAVANVRRGMLDSPYFIPVGTHRVQETIRRSRFITTVSHAPTSDSANEFVARLRDEFCDATHNCWAFVSGPPGNTKSIGRSDDGEPHGTAGRAMLKVLLHSGIGEIVAVCARYYGGVKLGTGGLSRAYSSGVKFALESMATEPKIDRTFAVVIVGYRSVGAIQHLMNEMDITVSGENYGGSVRYECGIPTASFGRFSSAVADVTHGEGSVARIQHPVGPPLDSP</sequence>
<dbReference type="Pfam" id="PF09186">
    <property type="entry name" value="DUF1949"/>
    <property type="match status" value="1"/>
</dbReference>
<name>A0A382GMS1_9ZZZZ</name>
<dbReference type="Pfam" id="PF01205">
    <property type="entry name" value="Impact_N"/>
    <property type="match status" value="1"/>
</dbReference>
<dbReference type="InterPro" id="IPR015796">
    <property type="entry name" value="Impact_YigZ-like"/>
</dbReference>
<evidence type="ECO:0000256" key="1">
    <source>
        <dbReference type="ARBA" id="ARBA00007665"/>
    </source>
</evidence>
<dbReference type="NCBIfam" id="TIGR00257">
    <property type="entry name" value="IMPACT_YIGZ"/>
    <property type="match status" value="1"/>
</dbReference>
<dbReference type="GO" id="GO:0006446">
    <property type="term" value="P:regulation of translational initiation"/>
    <property type="evidence" value="ECO:0007669"/>
    <property type="project" value="TreeGrafter"/>
</dbReference>